<dbReference type="Proteomes" id="UP000095390">
    <property type="component" value="Unassembled WGS sequence"/>
</dbReference>
<evidence type="ECO:0000313" key="3">
    <source>
        <dbReference type="Proteomes" id="UP000095390"/>
    </source>
</evidence>
<reference evidence="2 3" key="1">
    <citation type="submission" date="2015-09" db="EMBL/GenBank/DDBJ databases">
        <authorList>
            <consortium name="Pathogen Informatics"/>
        </authorList>
    </citation>
    <scope>NUCLEOTIDE SEQUENCE [LARGE SCALE GENOMIC DNA]</scope>
    <source>
        <strain evidence="2 3">2789STDY5834966</strain>
    </source>
</reference>
<keyword evidence="1" id="KW-0812">Transmembrane</keyword>
<sequence length="427" mass="51445">MNREAKKCIKYYIDNIKSEKYKEYLTKREEEGLKNHREYIRENKPEWIGRTDYYEPDFISAISFYDVLDNEGTIKLLRKLYSLPKRKYKVRNYYKKPGRIKKYDYIHLKYSESGWGRFAEIELLDDSYVSNISISWCQLNSYYAFYVYEISFKKLLDEERYYSFMRDTMNLFCRKDYVLWYPSINHIKDDELDGLLLETMDQDYFPIVCQHYITSLLYSEQGRQGPLINMVHQSRKDKIDIEKIYIGDMDFAYYSRKENFFIISDYRQVNYALCAGDNRIPNFTILGLVAKYGNSFYYHFAGRTELKNYENSFSKYFSGRKQLSYSRKFYSLIRKMKSIAEVENRKNDNFSDEFDKNWEFYVANDKQDFRKHVENFAVDFQAIYQENFSYLQMLSEMRYTRMGFINSIVATIISVVAAIVAILALFG</sequence>
<dbReference type="OrthoDB" id="2016630at2"/>
<feature type="transmembrane region" description="Helical" evidence="1">
    <location>
        <begin position="403"/>
        <end position="426"/>
    </location>
</feature>
<dbReference type="AlphaFoldDB" id="A0A173REE6"/>
<evidence type="ECO:0000313" key="2">
    <source>
        <dbReference type="EMBL" id="CUM76241.1"/>
    </source>
</evidence>
<gene>
    <name evidence="2" type="ORF">ERS852578_00067</name>
</gene>
<proteinExistence type="predicted"/>
<evidence type="ECO:0000256" key="1">
    <source>
        <dbReference type="SAM" id="Phobius"/>
    </source>
</evidence>
<keyword evidence="1" id="KW-1133">Transmembrane helix</keyword>
<dbReference type="EMBL" id="CYYC01000001">
    <property type="protein sequence ID" value="CUM76241.1"/>
    <property type="molecule type" value="Genomic_DNA"/>
</dbReference>
<dbReference type="RefSeq" id="WP_055182031.1">
    <property type="nucleotide sequence ID" value="NZ_CAUAFF010000149.1"/>
</dbReference>
<name>A0A173REE6_9FIRM</name>
<organism evidence="2 3">
    <name type="scientific">Anaerobutyricum hallii</name>
    <dbReference type="NCBI Taxonomy" id="39488"/>
    <lineage>
        <taxon>Bacteria</taxon>
        <taxon>Bacillati</taxon>
        <taxon>Bacillota</taxon>
        <taxon>Clostridia</taxon>
        <taxon>Lachnospirales</taxon>
        <taxon>Lachnospiraceae</taxon>
        <taxon>Anaerobutyricum</taxon>
    </lineage>
</organism>
<keyword evidence="1" id="KW-0472">Membrane</keyword>
<accession>A0A173REE6</accession>
<protein>
    <submittedName>
        <fullName evidence="2">Uncharacterized protein</fullName>
    </submittedName>
</protein>